<dbReference type="SUPFAM" id="SSF46785">
    <property type="entry name" value="Winged helix' DNA-binding domain"/>
    <property type="match status" value="1"/>
</dbReference>
<dbReference type="PRINTS" id="PR00778">
    <property type="entry name" value="HTHARSR"/>
</dbReference>
<dbReference type="Pfam" id="PF12840">
    <property type="entry name" value="HTH_20"/>
    <property type="match status" value="1"/>
</dbReference>
<dbReference type="InterPro" id="IPR011991">
    <property type="entry name" value="ArsR-like_HTH"/>
</dbReference>
<reference evidence="2 3" key="1">
    <citation type="journal article" date="2012" name="PLoS ONE">
        <title>Genome sequence and transcriptome analysis of the radioresistant bacterium Deinococcus gobiensis: insights into the extreme environmental adaptations.</title>
        <authorList>
            <person name="Yuan M."/>
            <person name="Chen M."/>
            <person name="Zhang W."/>
            <person name="Lu W."/>
            <person name="Wang J."/>
            <person name="Yang M."/>
            <person name="Zhao P."/>
            <person name="Tang R."/>
            <person name="Li X."/>
            <person name="Hao Y."/>
            <person name="Zhou Z."/>
            <person name="Zhan Y."/>
            <person name="Yu H."/>
            <person name="Teng C."/>
            <person name="Yan Y."/>
            <person name="Ping S."/>
            <person name="Wang Y."/>
            <person name="Lin M."/>
        </authorList>
    </citation>
    <scope>NUCLEOTIDE SEQUENCE [LARGE SCALE GENOMIC DNA]</scope>
    <source>
        <strain evidence="2 3">I-0</strain>
    </source>
</reference>
<evidence type="ECO:0000313" key="3">
    <source>
        <dbReference type="Proteomes" id="UP000007575"/>
    </source>
</evidence>
<dbReference type="PANTHER" id="PTHR38600">
    <property type="entry name" value="TRANSCRIPTIONAL REGULATORY PROTEIN"/>
    <property type="match status" value="1"/>
</dbReference>
<evidence type="ECO:0000313" key="2">
    <source>
        <dbReference type="EMBL" id="AFD24000.1"/>
    </source>
</evidence>
<protein>
    <submittedName>
        <fullName evidence="2">Transcriptional regulator, ArsR family</fullName>
    </submittedName>
</protein>
<dbReference type="PANTHER" id="PTHR38600:SF1">
    <property type="entry name" value="TRANSCRIPTIONAL REGULATORY PROTEIN"/>
    <property type="match status" value="1"/>
</dbReference>
<dbReference type="Gene3D" id="1.10.10.10">
    <property type="entry name" value="Winged helix-like DNA-binding domain superfamily/Winged helix DNA-binding domain"/>
    <property type="match status" value="1"/>
</dbReference>
<dbReference type="KEGG" id="dgo:DGo_CA0073"/>
<dbReference type="PROSITE" id="PS50987">
    <property type="entry name" value="HTH_ARSR_2"/>
    <property type="match status" value="1"/>
</dbReference>
<dbReference type="SMART" id="SM00418">
    <property type="entry name" value="HTH_ARSR"/>
    <property type="match status" value="1"/>
</dbReference>
<feature type="domain" description="HTH arsR-type" evidence="1">
    <location>
        <begin position="1"/>
        <end position="88"/>
    </location>
</feature>
<dbReference type="eggNOG" id="COG0640">
    <property type="taxonomic scope" value="Bacteria"/>
</dbReference>
<dbReference type="GO" id="GO:0003700">
    <property type="term" value="F:DNA-binding transcription factor activity"/>
    <property type="evidence" value="ECO:0007669"/>
    <property type="project" value="InterPro"/>
</dbReference>
<proteinExistence type="predicted"/>
<dbReference type="OrthoDB" id="9799175at2"/>
<dbReference type="EMBL" id="CP002191">
    <property type="protein sequence ID" value="AFD24000.1"/>
    <property type="molecule type" value="Genomic_DNA"/>
</dbReference>
<accession>H8GSP4</accession>
<organism evidence="2 3">
    <name type="scientific">Deinococcus gobiensis (strain DSM 21396 / JCM 16679 / CGMCC 1.7299 / I-0)</name>
    <dbReference type="NCBI Taxonomy" id="745776"/>
    <lineage>
        <taxon>Bacteria</taxon>
        <taxon>Thermotogati</taxon>
        <taxon>Deinococcota</taxon>
        <taxon>Deinococci</taxon>
        <taxon>Deinococcales</taxon>
        <taxon>Deinococcaceae</taxon>
        <taxon>Deinococcus</taxon>
    </lineage>
</organism>
<dbReference type="Proteomes" id="UP000007575">
    <property type="component" value="Chromosome"/>
</dbReference>
<sequence length="113" mass="12795">MNAAILGALAEPHRLHIVELLVREPLTVGEIAARLDLRQPQASKHVRVLVDAGVVEVEAVANRRICHLRAEPFRELDGWLAAYRQLWEARFDRLDEYLDQTSAPRPSPEGEQP</sequence>
<dbReference type="NCBIfam" id="NF033788">
    <property type="entry name" value="HTH_metalloreg"/>
    <property type="match status" value="1"/>
</dbReference>
<gene>
    <name evidence="2" type="primary">arsR</name>
    <name evidence="2" type="ordered locus">DGo_CA0073</name>
</gene>
<dbReference type="PATRIC" id="fig|745776.4.peg.77"/>
<dbReference type="STRING" id="745776.DGo_CA0073"/>
<dbReference type="InterPro" id="IPR036388">
    <property type="entry name" value="WH-like_DNA-bd_sf"/>
</dbReference>
<dbReference type="InterPro" id="IPR036390">
    <property type="entry name" value="WH_DNA-bd_sf"/>
</dbReference>
<dbReference type="AlphaFoldDB" id="H8GSP4"/>
<evidence type="ECO:0000259" key="1">
    <source>
        <dbReference type="PROSITE" id="PS50987"/>
    </source>
</evidence>
<dbReference type="InterPro" id="IPR001845">
    <property type="entry name" value="HTH_ArsR_DNA-bd_dom"/>
</dbReference>
<keyword evidence="3" id="KW-1185">Reference proteome</keyword>
<dbReference type="RefSeq" id="WP_014683483.1">
    <property type="nucleotide sequence ID" value="NC_017790.1"/>
</dbReference>
<name>H8GSP4_DEIGI</name>
<dbReference type="CDD" id="cd00090">
    <property type="entry name" value="HTH_ARSR"/>
    <property type="match status" value="1"/>
</dbReference>
<dbReference type="HOGENOM" id="CLU_097806_0_0_0"/>